<reference evidence="1" key="3">
    <citation type="submission" date="2025-09" db="UniProtKB">
        <authorList>
            <consortium name="Ensembl"/>
        </authorList>
    </citation>
    <scope>IDENTIFICATION</scope>
</reference>
<name>A0A3P8SYZ3_AMPPE</name>
<dbReference type="Ensembl" id="ENSAPET00000017889.1">
    <property type="protein sequence ID" value="ENSAPEP00000017393.1"/>
    <property type="gene ID" value="ENSAPEG00000012419.1"/>
</dbReference>
<evidence type="ECO:0000313" key="2">
    <source>
        <dbReference type="Proteomes" id="UP000265080"/>
    </source>
</evidence>
<evidence type="ECO:0000313" key="1">
    <source>
        <dbReference type="Ensembl" id="ENSAPEP00000017393.1"/>
    </source>
</evidence>
<reference evidence="1" key="2">
    <citation type="submission" date="2025-08" db="UniProtKB">
        <authorList>
            <consortium name="Ensembl"/>
        </authorList>
    </citation>
    <scope>IDENTIFICATION</scope>
</reference>
<dbReference type="GeneTree" id="ENSGT01120000277533"/>
<reference evidence="1 2" key="1">
    <citation type="submission" date="2018-03" db="EMBL/GenBank/DDBJ databases">
        <title>Finding Nemo's genes: A chromosome-scale reference assembly of the genome of the orange clownfish Amphiprion percula.</title>
        <authorList>
            <person name="Lehmann R."/>
        </authorList>
    </citation>
    <scope>NUCLEOTIDE SEQUENCE</scope>
</reference>
<accession>A0A3P8SYZ3</accession>
<dbReference type="Proteomes" id="UP000265080">
    <property type="component" value="Chromosome 24"/>
</dbReference>
<keyword evidence="2" id="KW-1185">Reference proteome</keyword>
<protein>
    <submittedName>
        <fullName evidence="1">Uncharacterized protein</fullName>
    </submittedName>
</protein>
<dbReference type="STRING" id="161767.ENSAPEP00000017393"/>
<sequence>MDGVILQVFDTFGLASFLEPVDMSIFIIQSMIKPQPNRIYLKFTLKLLNTRNLTVLWFSHETSPHQELFQMILSFGFDKNTHSTYYFQSFINIHDTVTTSAFLQFYAGEAVTANSSSPLFMFTSLERLLHHQNQNLLTPVAERPFLLQVHCLACQCHTREPEMMFFIHIRPCGLVCSPCCTAATIRWSPSAVNILQQPSQNFEDLKSLKITTTSDGRYSFKYKTLLNIIHKECTCI</sequence>
<proteinExistence type="predicted"/>
<organism evidence="1 2">
    <name type="scientific">Amphiprion percula</name>
    <name type="common">Orange clownfish</name>
    <name type="synonym">Lutjanus percula</name>
    <dbReference type="NCBI Taxonomy" id="161767"/>
    <lineage>
        <taxon>Eukaryota</taxon>
        <taxon>Metazoa</taxon>
        <taxon>Chordata</taxon>
        <taxon>Craniata</taxon>
        <taxon>Vertebrata</taxon>
        <taxon>Euteleostomi</taxon>
        <taxon>Actinopterygii</taxon>
        <taxon>Neopterygii</taxon>
        <taxon>Teleostei</taxon>
        <taxon>Neoteleostei</taxon>
        <taxon>Acanthomorphata</taxon>
        <taxon>Ovalentaria</taxon>
        <taxon>Pomacentridae</taxon>
        <taxon>Amphiprion</taxon>
    </lineage>
</organism>
<dbReference type="AlphaFoldDB" id="A0A3P8SYZ3"/>